<dbReference type="CDD" id="cd14014">
    <property type="entry name" value="STKc_PknB_like"/>
    <property type="match status" value="1"/>
</dbReference>
<accession>A0ABR8AF80</accession>
<evidence type="ECO:0000256" key="4">
    <source>
        <dbReference type="ARBA" id="ARBA00022741"/>
    </source>
</evidence>
<dbReference type="PROSITE" id="PS00108">
    <property type="entry name" value="PROTEIN_KINASE_ST"/>
    <property type="match status" value="1"/>
</dbReference>
<dbReference type="EC" id="2.7.11.1" evidence="1"/>
<evidence type="ECO:0000256" key="5">
    <source>
        <dbReference type="ARBA" id="ARBA00022777"/>
    </source>
</evidence>
<keyword evidence="6" id="KW-0067">ATP-binding</keyword>
<evidence type="ECO:0000256" key="8">
    <source>
        <dbReference type="ARBA" id="ARBA00048679"/>
    </source>
</evidence>
<dbReference type="Proteomes" id="UP000658514">
    <property type="component" value="Unassembled WGS sequence"/>
</dbReference>
<comment type="catalytic activity">
    <reaction evidence="8">
        <text>L-seryl-[protein] + ATP = O-phospho-L-seryl-[protein] + ADP + H(+)</text>
        <dbReference type="Rhea" id="RHEA:17989"/>
        <dbReference type="Rhea" id="RHEA-COMP:9863"/>
        <dbReference type="Rhea" id="RHEA-COMP:11604"/>
        <dbReference type="ChEBI" id="CHEBI:15378"/>
        <dbReference type="ChEBI" id="CHEBI:29999"/>
        <dbReference type="ChEBI" id="CHEBI:30616"/>
        <dbReference type="ChEBI" id="CHEBI:83421"/>
        <dbReference type="ChEBI" id="CHEBI:456216"/>
        <dbReference type="EC" id="2.7.11.1"/>
    </reaction>
</comment>
<evidence type="ECO:0000313" key="12">
    <source>
        <dbReference type="EMBL" id="MBD2198409.1"/>
    </source>
</evidence>
<dbReference type="RefSeq" id="WP_190546156.1">
    <property type="nucleotide sequence ID" value="NZ_CAWPNO010000075.1"/>
</dbReference>
<dbReference type="SMART" id="SM00220">
    <property type="entry name" value="S_TKc"/>
    <property type="match status" value="1"/>
</dbReference>
<evidence type="ECO:0000256" key="6">
    <source>
        <dbReference type="ARBA" id="ARBA00022840"/>
    </source>
</evidence>
<keyword evidence="2 12" id="KW-0723">Serine/threonine-protein kinase</keyword>
<dbReference type="SUPFAM" id="SSF56112">
    <property type="entry name" value="Protein kinase-like (PK-like)"/>
    <property type="match status" value="1"/>
</dbReference>
<dbReference type="InterPro" id="IPR011009">
    <property type="entry name" value="Kinase-like_dom_sf"/>
</dbReference>
<keyword evidence="5 12" id="KW-0418">Kinase</keyword>
<dbReference type="InterPro" id="IPR000719">
    <property type="entry name" value="Prot_kinase_dom"/>
</dbReference>
<gene>
    <name evidence="12" type="ORF">H6G24_23360</name>
</gene>
<reference evidence="12 13" key="1">
    <citation type="journal article" date="2020" name="ISME J.">
        <title>Comparative genomics reveals insights into cyanobacterial evolution and habitat adaptation.</title>
        <authorList>
            <person name="Chen M.Y."/>
            <person name="Teng W.K."/>
            <person name="Zhao L."/>
            <person name="Hu C.X."/>
            <person name="Zhou Y.K."/>
            <person name="Han B.P."/>
            <person name="Song L.R."/>
            <person name="Shu W.S."/>
        </authorList>
    </citation>
    <scope>NUCLEOTIDE SEQUENCE [LARGE SCALE GENOMIC DNA]</scope>
    <source>
        <strain evidence="12 13">FACHB-288</strain>
    </source>
</reference>
<evidence type="ECO:0000313" key="13">
    <source>
        <dbReference type="Proteomes" id="UP000658514"/>
    </source>
</evidence>
<dbReference type="Gene3D" id="1.10.510.10">
    <property type="entry name" value="Transferase(Phosphotransferase) domain 1"/>
    <property type="match status" value="1"/>
</dbReference>
<keyword evidence="10" id="KW-0812">Transmembrane</keyword>
<feature type="transmembrane region" description="Helical" evidence="10">
    <location>
        <begin position="329"/>
        <end position="346"/>
    </location>
</feature>
<proteinExistence type="predicted"/>
<evidence type="ECO:0000256" key="2">
    <source>
        <dbReference type="ARBA" id="ARBA00022527"/>
    </source>
</evidence>
<evidence type="ECO:0000256" key="7">
    <source>
        <dbReference type="ARBA" id="ARBA00047899"/>
    </source>
</evidence>
<evidence type="ECO:0000256" key="1">
    <source>
        <dbReference type="ARBA" id="ARBA00012513"/>
    </source>
</evidence>
<keyword evidence="10" id="KW-0472">Membrane</keyword>
<evidence type="ECO:0000256" key="10">
    <source>
        <dbReference type="SAM" id="Phobius"/>
    </source>
</evidence>
<evidence type="ECO:0000259" key="11">
    <source>
        <dbReference type="PROSITE" id="PS50011"/>
    </source>
</evidence>
<dbReference type="PROSITE" id="PS50011">
    <property type="entry name" value="PROTEIN_KINASE_DOM"/>
    <property type="match status" value="1"/>
</dbReference>
<comment type="catalytic activity">
    <reaction evidence="7">
        <text>L-threonyl-[protein] + ATP = O-phospho-L-threonyl-[protein] + ADP + H(+)</text>
        <dbReference type="Rhea" id="RHEA:46608"/>
        <dbReference type="Rhea" id="RHEA-COMP:11060"/>
        <dbReference type="Rhea" id="RHEA-COMP:11605"/>
        <dbReference type="ChEBI" id="CHEBI:15378"/>
        <dbReference type="ChEBI" id="CHEBI:30013"/>
        <dbReference type="ChEBI" id="CHEBI:30616"/>
        <dbReference type="ChEBI" id="CHEBI:61977"/>
        <dbReference type="ChEBI" id="CHEBI:456216"/>
        <dbReference type="EC" id="2.7.11.1"/>
    </reaction>
</comment>
<feature type="coiled-coil region" evidence="9">
    <location>
        <begin position="300"/>
        <end position="327"/>
    </location>
</feature>
<comment type="caution">
    <text evidence="12">The sequence shown here is derived from an EMBL/GenBank/DDBJ whole genome shotgun (WGS) entry which is preliminary data.</text>
</comment>
<dbReference type="InterPro" id="IPR008271">
    <property type="entry name" value="Ser/Thr_kinase_AS"/>
</dbReference>
<dbReference type="PANTHER" id="PTHR24363:SF0">
    <property type="entry name" value="SERINE_THREONINE KINASE LIKE DOMAIN CONTAINING 1"/>
    <property type="match status" value="1"/>
</dbReference>
<keyword evidence="13" id="KW-1185">Reference proteome</keyword>
<evidence type="ECO:0000256" key="9">
    <source>
        <dbReference type="SAM" id="Coils"/>
    </source>
</evidence>
<sequence>MAIFDSFKSSNSPGSICLCINLTCLHKPKNFNELYCQDCGADLLLNGRYRVIGLLNQTQIKESMVYDAIDMLDGGKPKVIKALYTDNEEAISRFNRGAYVLAKHWFPGLPQLDPGGYFPMNFPNQMIAYCLAMEKIAGLDLQELIESGNNRALTEQQAINLLEQLTIILGNLHQKNFFHRDIKPANIMVRSQNEELVLIGIDAIRSITEAALKGKNLSRIGTKGYVAPEQEKGKPVAQSDFYAMGRTFVHLLTGKAPNDLAEGADRKLLWRHSVPKLSNDLAALIDSLMAFSPEDRPRNTEEILQRLAEIKQNLQNENQSKKRLSFKKIVGLIVFLLVGVLGYIGIQSPKTDNISPQNATSSHPKCQIRQGKTVPEENALAKDVYQILLEQKLSGKDPEIRQIELLNVMQSNCDLNIYVSLAENNLLSSSLENKITDLIRSRFDYAGKIKVNKY</sequence>
<keyword evidence="9" id="KW-0175">Coiled coil</keyword>
<keyword evidence="3" id="KW-0808">Transferase</keyword>
<dbReference type="EMBL" id="JACJQH010000041">
    <property type="protein sequence ID" value="MBD2198409.1"/>
    <property type="molecule type" value="Genomic_DNA"/>
</dbReference>
<dbReference type="Pfam" id="PF00069">
    <property type="entry name" value="Pkinase"/>
    <property type="match status" value="1"/>
</dbReference>
<protein>
    <recommendedName>
        <fullName evidence="1">non-specific serine/threonine protein kinase</fullName>
        <ecNumber evidence="1">2.7.11.1</ecNumber>
    </recommendedName>
</protein>
<dbReference type="PANTHER" id="PTHR24363">
    <property type="entry name" value="SERINE/THREONINE PROTEIN KINASE"/>
    <property type="match status" value="1"/>
</dbReference>
<organism evidence="12 13">
    <name type="scientific">Calothrix parietina FACHB-288</name>
    <dbReference type="NCBI Taxonomy" id="2692896"/>
    <lineage>
        <taxon>Bacteria</taxon>
        <taxon>Bacillati</taxon>
        <taxon>Cyanobacteriota</taxon>
        <taxon>Cyanophyceae</taxon>
        <taxon>Nostocales</taxon>
        <taxon>Calotrichaceae</taxon>
        <taxon>Calothrix</taxon>
    </lineage>
</organism>
<evidence type="ECO:0000256" key="3">
    <source>
        <dbReference type="ARBA" id="ARBA00022679"/>
    </source>
</evidence>
<name>A0ABR8AF80_9CYAN</name>
<dbReference type="GO" id="GO:0004674">
    <property type="term" value="F:protein serine/threonine kinase activity"/>
    <property type="evidence" value="ECO:0007669"/>
    <property type="project" value="UniProtKB-KW"/>
</dbReference>
<keyword evidence="10" id="KW-1133">Transmembrane helix</keyword>
<keyword evidence="4" id="KW-0547">Nucleotide-binding</keyword>
<feature type="domain" description="Protein kinase" evidence="11">
    <location>
        <begin position="49"/>
        <end position="308"/>
    </location>
</feature>